<dbReference type="Pfam" id="PF00293">
    <property type="entry name" value="NUDIX"/>
    <property type="match status" value="1"/>
</dbReference>
<comment type="caution">
    <text evidence="2">The sequence shown here is derived from an EMBL/GenBank/DDBJ whole genome shotgun (WGS) entry which is preliminary data.</text>
</comment>
<dbReference type="PROSITE" id="PS51462">
    <property type="entry name" value="NUDIX"/>
    <property type="match status" value="1"/>
</dbReference>
<reference evidence="2 3" key="1">
    <citation type="submission" date="2024-08" db="EMBL/GenBank/DDBJ databases">
        <title>Gnathostoma spinigerum genome.</title>
        <authorList>
            <person name="Gonzalez-Bertolin B."/>
            <person name="Monzon S."/>
            <person name="Zaballos A."/>
            <person name="Jimenez P."/>
            <person name="Dekumyoy P."/>
            <person name="Varona S."/>
            <person name="Cuesta I."/>
            <person name="Sumanam S."/>
            <person name="Adisakwattana P."/>
            <person name="Gasser R.B."/>
            <person name="Hernandez-Gonzalez A."/>
            <person name="Young N.D."/>
            <person name="Perteguer M.J."/>
        </authorList>
    </citation>
    <scope>NUCLEOTIDE SEQUENCE [LARGE SCALE GENOMIC DNA]</scope>
    <source>
        <strain evidence="2">AL3</strain>
        <tissue evidence="2">Liver</tissue>
    </source>
</reference>
<proteinExistence type="predicted"/>
<dbReference type="PANTHER" id="PTHR13030">
    <property type="entry name" value="NUDIX HYDROLASE"/>
    <property type="match status" value="1"/>
</dbReference>
<evidence type="ECO:0000313" key="3">
    <source>
        <dbReference type="Proteomes" id="UP001608902"/>
    </source>
</evidence>
<dbReference type="Proteomes" id="UP001608902">
    <property type="component" value="Unassembled WGS sequence"/>
</dbReference>
<evidence type="ECO:0000259" key="1">
    <source>
        <dbReference type="PROSITE" id="PS51462"/>
    </source>
</evidence>
<evidence type="ECO:0000313" key="2">
    <source>
        <dbReference type="EMBL" id="MFH4979542.1"/>
    </source>
</evidence>
<accession>A0ABD6EK14</accession>
<dbReference type="Pfam" id="PF25969">
    <property type="entry name" value="NUDT9_N"/>
    <property type="match status" value="1"/>
</dbReference>
<name>A0ABD6EK14_9BILA</name>
<dbReference type="CDD" id="cd03670">
    <property type="entry name" value="NUDIX_ADPRase_Nudt9"/>
    <property type="match status" value="1"/>
</dbReference>
<dbReference type="InterPro" id="IPR039989">
    <property type="entry name" value="NUDT9"/>
</dbReference>
<gene>
    <name evidence="2" type="ORF">AB6A40_006251</name>
</gene>
<dbReference type="PANTHER" id="PTHR13030:SF8">
    <property type="entry name" value="ADP-RIBOSE PYROPHOSPHATASE, MITOCHONDRIAL"/>
    <property type="match status" value="1"/>
</dbReference>
<keyword evidence="3" id="KW-1185">Reference proteome</keyword>
<dbReference type="SUPFAM" id="SSF55811">
    <property type="entry name" value="Nudix"/>
    <property type="match status" value="1"/>
</dbReference>
<feature type="domain" description="Nudix hydrolase" evidence="1">
    <location>
        <begin position="131"/>
        <end position="273"/>
    </location>
</feature>
<dbReference type="AlphaFoldDB" id="A0ABD6EK14"/>
<dbReference type="EMBL" id="JBGFUD010004320">
    <property type="protein sequence ID" value="MFH4979542.1"/>
    <property type="molecule type" value="Genomic_DNA"/>
</dbReference>
<dbReference type="Gene3D" id="3.90.79.10">
    <property type="entry name" value="Nucleoside Triphosphate Pyrophosphohydrolase"/>
    <property type="match status" value="1"/>
</dbReference>
<protein>
    <recommendedName>
        <fullName evidence="1">Nudix hydrolase domain-containing protein</fullName>
    </recommendedName>
</protein>
<sequence length="278" mass="31765">MFMVRTVTLGLLQFFAPRNIVRGMHYKCRNTEKPYLRSNVYRAKVPDALVEWEQSWPDYSPTEYTSPFLVGKPYADPDISATQKFCWNELDGKIDRRSYIMRYEIGADGRPLNPKGRTGLKGRGVLGRWGPNHAADPIVSRLRDDQLQFIGIQRSDTGEWAVPGGMVDPGELVSQTLRREFGEEALGSSKSQSIDELFKTGVELYRGYVDDPRNTDNAWMETVAVNYHDTNGVTEGVCFRAGDDAVNIRWIPVSRQEKLYASHEYLIELLAKLHNYEF</sequence>
<dbReference type="InterPro" id="IPR000086">
    <property type="entry name" value="NUDIX_hydrolase_dom"/>
</dbReference>
<dbReference type="InterPro" id="IPR015797">
    <property type="entry name" value="NUDIX_hydrolase-like_dom_sf"/>
</dbReference>
<organism evidence="2 3">
    <name type="scientific">Gnathostoma spinigerum</name>
    <dbReference type="NCBI Taxonomy" id="75299"/>
    <lineage>
        <taxon>Eukaryota</taxon>
        <taxon>Metazoa</taxon>
        <taxon>Ecdysozoa</taxon>
        <taxon>Nematoda</taxon>
        <taxon>Chromadorea</taxon>
        <taxon>Rhabditida</taxon>
        <taxon>Spirurina</taxon>
        <taxon>Gnathostomatomorpha</taxon>
        <taxon>Gnathostomatoidea</taxon>
        <taxon>Gnathostomatidae</taxon>
        <taxon>Gnathostoma</taxon>
    </lineage>
</organism>